<keyword evidence="2" id="KW-1185">Reference proteome</keyword>
<dbReference type="Proteomes" id="UP001162992">
    <property type="component" value="Chromosome 1"/>
</dbReference>
<gene>
    <name evidence="1" type="ORF">O6H91_01G042700</name>
</gene>
<organism evidence="1 2">
    <name type="scientific">Diphasiastrum complanatum</name>
    <name type="common">Issler's clubmoss</name>
    <name type="synonym">Lycopodium complanatum</name>
    <dbReference type="NCBI Taxonomy" id="34168"/>
    <lineage>
        <taxon>Eukaryota</taxon>
        <taxon>Viridiplantae</taxon>
        <taxon>Streptophyta</taxon>
        <taxon>Embryophyta</taxon>
        <taxon>Tracheophyta</taxon>
        <taxon>Lycopodiopsida</taxon>
        <taxon>Lycopodiales</taxon>
        <taxon>Lycopodiaceae</taxon>
        <taxon>Lycopodioideae</taxon>
        <taxon>Diphasiastrum</taxon>
    </lineage>
</organism>
<sequence length="476" mass="54849">MAFTSDLEIVATEDISVERSVELEVCLKISQGQTREVKKDPERAVSDEVCLISPSSEFQLPACETPKRQCDVDEDFQLQAKKLRRGISETPEVEFSRGRDADQTQRKKTKRKGSYYRRRRKKPSKTRKLSSLPEKPIFNAEADACGGPVLEEDERRKNPVLFLSDDEDDSEKVEATPNADLTSEFPERRMEEPLNINSNSIVSGKFAYPSRNDPEAVEVLVSDLEHLQDLVFVNDTVIDFYIKYLQSTEGWCPDLKNRLHFYNSFFYKKLHEAVQSQKNDKNNRKMQKLRKWTKGINVFEKSYLFVPIHDKLHWSLAIICLPGASSEALSPDSCCILHFDSMNNGHKSQNIFRMLRSYLMAEWEFQNESGGIIKDAGCIKRKKLSAKDISARRAKVPLQENEFDCGLFLLHFIECFVKEATPTLRSTEVKSKFGRDWFVPQDASNKRETIRKTIENLLEIDCRGESSPEKLNSFQE</sequence>
<comment type="caution">
    <text evidence="1">The sequence shown here is derived from an EMBL/GenBank/DDBJ whole genome shotgun (WGS) entry which is preliminary data.</text>
</comment>
<proteinExistence type="predicted"/>
<reference evidence="2" key="1">
    <citation type="journal article" date="2024" name="Proc. Natl. Acad. Sci. U.S.A.">
        <title>Extraordinary preservation of gene collinearity over three hundred million years revealed in homosporous lycophytes.</title>
        <authorList>
            <person name="Li C."/>
            <person name="Wickell D."/>
            <person name="Kuo L.Y."/>
            <person name="Chen X."/>
            <person name="Nie B."/>
            <person name="Liao X."/>
            <person name="Peng D."/>
            <person name="Ji J."/>
            <person name="Jenkins J."/>
            <person name="Williams M."/>
            <person name="Shu S."/>
            <person name="Plott C."/>
            <person name="Barry K."/>
            <person name="Rajasekar S."/>
            <person name="Grimwood J."/>
            <person name="Han X."/>
            <person name="Sun S."/>
            <person name="Hou Z."/>
            <person name="He W."/>
            <person name="Dai G."/>
            <person name="Sun C."/>
            <person name="Schmutz J."/>
            <person name="Leebens-Mack J.H."/>
            <person name="Li F.W."/>
            <person name="Wang L."/>
        </authorList>
    </citation>
    <scope>NUCLEOTIDE SEQUENCE [LARGE SCALE GENOMIC DNA]</scope>
    <source>
        <strain evidence="2">cv. PW_Plant_1</strain>
    </source>
</reference>
<name>A0ACC2EQA4_DIPCM</name>
<protein>
    <submittedName>
        <fullName evidence="1">Uncharacterized protein</fullName>
    </submittedName>
</protein>
<accession>A0ACC2EQA4</accession>
<evidence type="ECO:0000313" key="1">
    <source>
        <dbReference type="EMBL" id="KAJ7568662.1"/>
    </source>
</evidence>
<evidence type="ECO:0000313" key="2">
    <source>
        <dbReference type="Proteomes" id="UP001162992"/>
    </source>
</evidence>
<dbReference type="EMBL" id="CM055092">
    <property type="protein sequence ID" value="KAJ7568662.1"/>
    <property type="molecule type" value="Genomic_DNA"/>
</dbReference>